<keyword evidence="2" id="KW-1133">Transmembrane helix</keyword>
<evidence type="ECO:0000313" key="4">
    <source>
        <dbReference type="Proteomes" id="UP000316095"/>
    </source>
</evidence>
<evidence type="ECO:0000256" key="2">
    <source>
        <dbReference type="SAM" id="Phobius"/>
    </source>
</evidence>
<reference evidence="3 4" key="1">
    <citation type="submission" date="2019-02" db="EMBL/GenBank/DDBJ databases">
        <title>Deep-cultivation of Planctomycetes and their phenomic and genomic characterization uncovers novel biology.</title>
        <authorList>
            <person name="Wiegand S."/>
            <person name="Jogler M."/>
            <person name="Boedeker C."/>
            <person name="Pinto D."/>
            <person name="Vollmers J."/>
            <person name="Rivas-Marin E."/>
            <person name="Kohn T."/>
            <person name="Peeters S.H."/>
            <person name="Heuer A."/>
            <person name="Rast P."/>
            <person name="Oberbeckmann S."/>
            <person name="Bunk B."/>
            <person name="Jeske O."/>
            <person name="Meyerdierks A."/>
            <person name="Storesund J.E."/>
            <person name="Kallscheuer N."/>
            <person name="Luecker S."/>
            <person name="Lage O.M."/>
            <person name="Pohl T."/>
            <person name="Merkel B.J."/>
            <person name="Hornburger P."/>
            <person name="Mueller R.-W."/>
            <person name="Bruemmer F."/>
            <person name="Labrenz M."/>
            <person name="Spormann A.M."/>
            <person name="Op Den Camp H."/>
            <person name="Overmann J."/>
            <person name="Amann R."/>
            <person name="Jetten M.S.M."/>
            <person name="Mascher T."/>
            <person name="Medema M.H."/>
            <person name="Devos D.P."/>
            <person name="Kaster A.-K."/>
            <person name="Ovreas L."/>
            <person name="Rohde M."/>
            <person name="Galperin M.Y."/>
            <person name="Jogler C."/>
        </authorList>
    </citation>
    <scope>NUCLEOTIDE SEQUENCE [LARGE SCALE GENOMIC DNA]</scope>
    <source>
        <strain evidence="3 4">Pan54</strain>
    </source>
</reference>
<proteinExistence type="predicted"/>
<evidence type="ECO:0000313" key="3">
    <source>
        <dbReference type="EMBL" id="TWT62721.1"/>
    </source>
</evidence>
<name>A0A5C5XJZ1_9PLAN</name>
<comment type="caution">
    <text evidence="3">The sequence shown here is derived from an EMBL/GenBank/DDBJ whole genome shotgun (WGS) entry which is preliminary data.</text>
</comment>
<keyword evidence="2" id="KW-0472">Membrane</keyword>
<dbReference type="EMBL" id="SJPG01000001">
    <property type="protein sequence ID" value="TWT62721.1"/>
    <property type="molecule type" value="Genomic_DNA"/>
</dbReference>
<dbReference type="Proteomes" id="UP000316095">
    <property type="component" value="Unassembled WGS sequence"/>
</dbReference>
<protein>
    <recommendedName>
        <fullName evidence="5">DUF2796 domain-containing protein</fullName>
    </recommendedName>
</protein>
<evidence type="ECO:0000256" key="1">
    <source>
        <dbReference type="SAM" id="MobiDB-lite"/>
    </source>
</evidence>
<feature type="transmembrane region" description="Helical" evidence="2">
    <location>
        <begin position="57"/>
        <end position="74"/>
    </location>
</feature>
<feature type="region of interest" description="Disordered" evidence="1">
    <location>
        <begin position="81"/>
        <end position="126"/>
    </location>
</feature>
<keyword evidence="4" id="KW-1185">Reference proteome</keyword>
<dbReference type="AlphaFoldDB" id="A0A5C5XJZ1"/>
<sequence>MMRIIEKLQIIWRLPGTQSIFVQLGESLQKTILIILLPNTTPSNFRFNPFVDMKRKFSLFVTTLLLFVILGISFSSPTWRHAHTAGDHPHQHGHGNEPDHGHSHTHSHSHDYSHSHRHGHTHSHVDEKAAAVQEHAHFSLFGYVFTIALPSRSEAPKTAMTSQAIDSQIVEAQKALGVTFWEAEEFLSWSVLLKFDLLPLNGRLSSPILIGNGSLIPDNSQWLRLMHEAPPTPPPKMNEMTFPVFNGEFIS</sequence>
<keyword evidence="2" id="KW-0812">Transmembrane</keyword>
<gene>
    <name evidence="3" type="ORF">Pan54_34660</name>
</gene>
<organism evidence="3 4">
    <name type="scientific">Rubinisphaera italica</name>
    <dbReference type="NCBI Taxonomy" id="2527969"/>
    <lineage>
        <taxon>Bacteria</taxon>
        <taxon>Pseudomonadati</taxon>
        <taxon>Planctomycetota</taxon>
        <taxon>Planctomycetia</taxon>
        <taxon>Planctomycetales</taxon>
        <taxon>Planctomycetaceae</taxon>
        <taxon>Rubinisphaera</taxon>
    </lineage>
</organism>
<evidence type="ECO:0008006" key="5">
    <source>
        <dbReference type="Google" id="ProtNLM"/>
    </source>
</evidence>
<accession>A0A5C5XJZ1</accession>
<feature type="compositionally biased region" description="Basic and acidic residues" evidence="1">
    <location>
        <begin position="84"/>
        <end position="114"/>
    </location>
</feature>